<dbReference type="SMART" id="SM00220">
    <property type="entry name" value="S_TKc"/>
    <property type="match status" value="1"/>
</dbReference>
<dbReference type="PROSITE" id="PS50011">
    <property type="entry name" value="PROTEIN_KINASE_DOM"/>
    <property type="match status" value="1"/>
</dbReference>
<dbReference type="InterPro" id="IPR000719">
    <property type="entry name" value="Prot_kinase_dom"/>
</dbReference>
<keyword evidence="1" id="KW-0808">Transferase</keyword>
<dbReference type="GO" id="GO:0005524">
    <property type="term" value="F:ATP binding"/>
    <property type="evidence" value="ECO:0007669"/>
    <property type="project" value="UniProtKB-KW"/>
</dbReference>
<gene>
    <name evidence="7" type="ORF">BOX15_Mlig009853g1</name>
</gene>
<keyword evidence="2" id="KW-0547">Nucleotide-binding</keyword>
<feature type="domain" description="Protein kinase" evidence="6">
    <location>
        <begin position="17"/>
        <end position="338"/>
    </location>
</feature>
<dbReference type="PANTHER" id="PTHR43289:SF14">
    <property type="entry name" value="LYMPHOKINE-ACTIVATED KILLER T-CELL-ORIGINATED PROTEIN KINASE"/>
    <property type="match status" value="1"/>
</dbReference>
<evidence type="ECO:0000313" key="8">
    <source>
        <dbReference type="Proteomes" id="UP000215902"/>
    </source>
</evidence>
<evidence type="ECO:0000256" key="3">
    <source>
        <dbReference type="ARBA" id="ARBA00022777"/>
    </source>
</evidence>
<dbReference type="OrthoDB" id="4062651at2759"/>
<feature type="region of interest" description="Disordered" evidence="5">
    <location>
        <begin position="1"/>
        <end position="22"/>
    </location>
</feature>
<keyword evidence="4" id="KW-0067">ATP-binding</keyword>
<keyword evidence="8" id="KW-1185">Reference proteome</keyword>
<dbReference type="STRING" id="282301.A0A267E192"/>
<reference evidence="7 8" key="1">
    <citation type="submission" date="2017-06" db="EMBL/GenBank/DDBJ databases">
        <title>A platform for efficient transgenesis in Macrostomum lignano, a flatworm model organism for stem cell research.</title>
        <authorList>
            <person name="Berezikov E."/>
        </authorList>
    </citation>
    <scope>NUCLEOTIDE SEQUENCE [LARGE SCALE GENOMIC DNA]</scope>
    <source>
        <strain evidence="7">DV1</strain>
        <tissue evidence="7">Whole organism</tissue>
    </source>
</reference>
<protein>
    <recommendedName>
        <fullName evidence="6">Protein kinase domain-containing protein</fullName>
    </recommendedName>
</protein>
<dbReference type="InterPro" id="IPR008271">
    <property type="entry name" value="Ser/Thr_kinase_AS"/>
</dbReference>
<dbReference type="GO" id="GO:0004674">
    <property type="term" value="F:protein serine/threonine kinase activity"/>
    <property type="evidence" value="ECO:0007669"/>
    <property type="project" value="TreeGrafter"/>
</dbReference>
<dbReference type="Gene3D" id="1.10.510.10">
    <property type="entry name" value="Transferase(Phosphotransferase) domain 1"/>
    <property type="match status" value="1"/>
</dbReference>
<comment type="caution">
    <text evidence="7">The sequence shown here is derived from an EMBL/GenBank/DDBJ whole genome shotgun (WGS) entry which is preliminary data.</text>
</comment>
<name>A0A267E192_9PLAT</name>
<proteinExistence type="predicted"/>
<organism evidence="7 8">
    <name type="scientific">Macrostomum lignano</name>
    <dbReference type="NCBI Taxonomy" id="282301"/>
    <lineage>
        <taxon>Eukaryota</taxon>
        <taxon>Metazoa</taxon>
        <taxon>Spiralia</taxon>
        <taxon>Lophotrochozoa</taxon>
        <taxon>Platyhelminthes</taxon>
        <taxon>Rhabditophora</taxon>
        <taxon>Macrostomorpha</taxon>
        <taxon>Macrostomida</taxon>
        <taxon>Macrostomidae</taxon>
        <taxon>Macrostomum</taxon>
    </lineage>
</organism>
<dbReference type="InterPro" id="IPR011009">
    <property type="entry name" value="Kinase-like_dom_sf"/>
</dbReference>
<evidence type="ECO:0000256" key="4">
    <source>
        <dbReference type="ARBA" id="ARBA00022840"/>
    </source>
</evidence>
<evidence type="ECO:0000256" key="1">
    <source>
        <dbReference type="ARBA" id="ARBA00022679"/>
    </source>
</evidence>
<dbReference type="EMBL" id="NIVC01002773">
    <property type="protein sequence ID" value="PAA55311.1"/>
    <property type="molecule type" value="Genomic_DNA"/>
</dbReference>
<dbReference type="Pfam" id="PF00069">
    <property type="entry name" value="Pkinase"/>
    <property type="match status" value="1"/>
</dbReference>
<dbReference type="Proteomes" id="UP000215902">
    <property type="component" value="Unassembled WGS sequence"/>
</dbReference>
<dbReference type="PANTHER" id="PTHR43289">
    <property type="entry name" value="MITOGEN-ACTIVATED PROTEIN KINASE KINASE KINASE 20-RELATED"/>
    <property type="match status" value="1"/>
</dbReference>
<dbReference type="AlphaFoldDB" id="A0A267E192"/>
<evidence type="ECO:0000256" key="2">
    <source>
        <dbReference type="ARBA" id="ARBA00022741"/>
    </source>
</evidence>
<accession>A0A267E192</accession>
<evidence type="ECO:0000313" key="7">
    <source>
        <dbReference type="EMBL" id="PAA55311.1"/>
    </source>
</evidence>
<sequence length="339" mass="36973">MSDNSSQVAQLPASLPQQPAKPLGLGTGVEVIRLERPGAHTDSPYRSPWAAKRANPRLAKAPSSDAALAHRLVFEADVLARLKHPGIIGYRGLLIDNSLGVATSLLMQFGGRSLMEAIEERQEEGRGFDQPPTQPFDSEFIVSMATQAAEALRYLHYEQKLMHGDLKSANLLLTDDGRLRMCDFGSALPLSGDALEAPPGAEFRGTELWAAPEALRADRFGHKADMWSLGMVLYELLTLDLPHGDLFLRRAEETACRLPVSCASDRLTDEERSIDESLDDLLSSRLGTRPPLPAWLLPSSGRCRGLTAFERLTEIDPAVRLSAMQLLQLLAGGSNGELD</sequence>
<keyword evidence="3" id="KW-0418">Kinase</keyword>
<dbReference type="SUPFAM" id="SSF56112">
    <property type="entry name" value="Protein kinase-like (PK-like)"/>
    <property type="match status" value="1"/>
</dbReference>
<evidence type="ECO:0000259" key="6">
    <source>
        <dbReference type="PROSITE" id="PS50011"/>
    </source>
</evidence>
<evidence type="ECO:0000256" key="5">
    <source>
        <dbReference type="SAM" id="MobiDB-lite"/>
    </source>
</evidence>
<dbReference type="PROSITE" id="PS00108">
    <property type="entry name" value="PROTEIN_KINASE_ST"/>
    <property type="match status" value="1"/>
</dbReference>